<evidence type="ECO:0008006" key="4">
    <source>
        <dbReference type="Google" id="ProtNLM"/>
    </source>
</evidence>
<dbReference type="AlphaFoldDB" id="A0AAN6P3K8"/>
<dbReference type="InterPro" id="IPR051468">
    <property type="entry name" value="Fungal_SecMetab_SDRs"/>
</dbReference>
<dbReference type="Gene3D" id="3.40.50.720">
    <property type="entry name" value="NAD(P)-binding Rossmann-like Domain"/>
    <property type="match status" value="1"/>
</dbReference>
<dbReference type="InterPro" id="IPR002347">
    <property type="entry name" value="SDR_fam"/>
</dbReference>
<dbReference type="PRINTS" id="PR00081">
    <property type="entry name" value="GDHRDH"/>
</dbReference>
<keyword evidence="3" id="KW-1185">Reference proteome</keyword>
<reference evidence="2" key="2">
    <citation type="submission" date="2023-06" db="EMBL/GenBank/DDBJ databases">
        <authorList>
            <consortium name="Lawrence Berkeley National Laboratory"/>
            <person name="Mondo S.J."/>
            <person name="Hensen N."/>
            <person name="Bonometti L."/>
            <person name="Westerberg I."/>
            <person name="Brannstrom I.O."/>
            <person name="Guillou S."/>
            <person name="Cros-Aarteil S."/>
            <person name="Calhoun S."/>
            <person name="Haridas S."/>
            <person name="Kuo A."/>
            <person name="Pangilinan J."/>
            <person name="Riley R."/>
            <person name="Labutti K."/>
            <person name="Andreopoulos B."/>
            <person name="Lipzen A."/>
            <person name="Chen C."/>
            <person name="Yanf M."/>
            <person name="Daum C."/>
            <person name="Ng V."/>
            <person name="Clum A."/>
            <person name="Steindorff A."/>
            <person name="Ohm R."/>
            <person name="Martin F."/>
            <person name="Silar P."/>
            <person name="Natvig D."/>
            <person name="Lalanne C."/>
            <person name="Gautier V."/>
            <person name="Ament-Velasquez S.L."/>
            <person name="Kruys A."/>
            <person name="Hutchinson M.I."/>
            <person name="Powell A.J."/>
            <person name="Barry K."/>
            <person name="Miller A.N."/>
            <person name="Grigoriev I.V."/>
            <person name="Debuchy R."/>
            <person name="Gladieux P."/>
            <person name="Thoren M.H."/>
            <person name="Johannesson H."/>
        </authorList>
    </citation>
    <scope>NUCLEOTIDE SEQUENCE</scope>
    <source>
        <strain evidence="2">CBS 626.80</strain>
    </source>
</reference>
<dbReference type="GO" id="GO:0005737">
    <property type="term" value="C:cytoplasm"/>
    <property type="evidence" value="ECO:0007669"/>
    <property type="project" value="TreeGrafter"/>
</dbReference>
<gene>
    <name evidence="2" type="ORF">QBC32DRAFT_201281</name>
</gene>
<dbReference type="InterPro" id="IPR036291">
    <property type="entry name" value="NAD(P)-bd_dom_sf"/>
</dbReference>
<name>A0AAN6P3K8_9PEZI</name>
<dbReference type="Proteomes" id="UP001303222">
    <property type="component" value="Unassembled WGS sequence"/>
</dbReference>
<dbReference type="EMBL" id="MU859061">
    <property type="protein sequence ID" value="KAK3957100.1"/>
    <property type="molecule type" value="Genomic_DNA"/>
</dbReference>
<organism evidence="2 3">
    <name type="scientific">Pseudoneurospora amorphoporcata</name>
    <dbReference type="NCBI Taxonomy" id="241081"/>
    <lineage>
        <taxon>Eukaryota</taxon>
        <taxon>Fungi</taxon>
        <taxon>Dikarya</taxon>
        <taxon>Ascomycota</taxon>
        <taxon>Pezizomycotina</taxon>
        <taxon>Sordariomycetes</taxon>
        <taxon>Sordariomycetidae</taxon>
        <taxon>Sordariales</taxon>
        <taxon>Sordariaceae</taxon>
        <taxon>Pseudoneurospora</taxon>
    </lineage>
</organism>
<comment type="caution">
    <text evidence="2">The sequence shown here is derived from an EMBL/GenBank/DDBJ whole genome shotgun (WGS) entry which is preliminary data.</text>
</comment>
<protein>
    <recommendedName>
        <fullName evidence="4">NAD(P)-binding protein</fullName>
    </recommendedName>
</protein>
<sequence>MATTAPDSKTIVLITGANRGISFEIAKNLSTSPEKPYHIILSGRHLSSVESAITTLRALPNLHSSTTLEPLPLDLTSDTSISSAASHMSSQHGRLDILVHNAAISSSWLPTHVTDPHAPSRERVNWRSIFDTDLIGPALLTGELVPLLSASPNRERNIVFVSSGLGSIPYQVNSRNLDLSNVTRHYTEYRASKAALNMYAKHLAWKLGHADEEGGEKGGEKGEKEMESHATWLVLGIQTKTELNNYRGKQEPWEAAAETVMRVVEEEEGETGTCRDIFH</sequence>
<comment type="similarity">
    <text evidence="1">Belongs to the short-chain dehydrogenases/reductases (SDR) family.</text>
</comment>
<dbReference type="GO" id="GO:0019748">
    <property type="term" value="P:secondary metabolic process"/>
    <property type="evidence" value="ECO:0007669"/>
    <property type="project" value="TreeGrafter"/>
</dbReference>
<reference evidence="2" key="1">
    <citation type="journal article" date="2023" name="Mol. Phylogenet. Evol.">
        <title>Genome-scale phylogeny and comparative genomics of the fungal order Sordariales.</title>
        <authorList>
            <person name="Hensen N."/>
            <person name="Bonometti L."/>
            <person name="Westerberg I."/>
            <person name="Brannstrom I.O."/>
            <person name="Guillou S."/>
            <person name="Cros-Aarteil S."/>
            <person name="Calhoun S."/>
            <person name="Haridas S."/>
            <person name="Kuo A."/>
            <person name="Mondo S."/>
            <person name="Pangilinan J."/>
            <person name="Riley R."/>
            <person name="LaButti K."/>
            <person name="Andreopoulos B."/>
            <person name="Lipzen A."/>
            <person name="Chen C."/>
            <person name="Yan M."/>
            <person name="Daum C."/>
            <person name="Ng V."/>
            <person name="Clum A."/>
            <person name="Steindorff A."/>
            <person name="Ohm R.A."/>
            <person name="Martin F."/>
            <person name="Silar P."/>
            <person name="Natvig D.O."/>
            <person name="Lalanne C."/>
            <person name="Gautier V."/>
            <person name="Ament-Velasquez S.L."/>
            <person name="Kruys A."/>
            <person name="Hutchinson M.I."/>
            <person name="Powell A.J."/>
            <person name="Barry K."/>
            <person name="Miller A.N."/>
            <person name="Grigoriev I.V."/>
            <person name="Debuchy R."/>
            <person name="Gladieux P."/>
            <person name="Hiltunen Thoren M."/>
            <person name="Johannesson H."/>
        </authorList>
    </citation>
    <scope>NUCLEOTIDE SEQUENCE</scope>
    <source>
        <strain evidence="2">CBS 626.80</strain>
    </source>
</reference>
<dbReference type="SUPFAM" id="SSF51735">
    <property type="entry name" value="NAD(P)-binding Rossmann-fold domains"/>
    <property type="match status" value="1"/>
</dbReference>
<dbReference type="GO" id="GO:0016491">
    <property type="term" value="F:oxidoreductase activity"/>
    <property type="evidence" value="ECO:0007669"/>
    <property type="project" value="TreeGrafter"/>
</dbReference>
<dbReference type="PANTHER" id="PTHR43544">
    <property type="entry name" value="SHORT-CHAIN DEHYDROGENASE/REDUCTASE"/>
    <property type="match status" value="1"/>
</dbReference>
<dbReference type="PANTHER" id="PTHR43544:SF32">
    <property type="entry name" value="CHAIN DEHYDROGENASE, PUTATIVE (AFU_ORTHOLOGUE AFUA_5G01530)-RELATED"/>
    <property type="match status" value="1"/>
</dbReference>
<proteinExistence type="inferred from homology"/>
<dbReference type="Pfam" id="PF00106">
    <property type="entry name" value="adh_short"/>
    <property type="match status" value="1"/>
</dbReference>
<evidence type="ECO:0000313" key="2">
    <source>
        <dbReference type="EMBL" id="KAK3957100.1"/>
    </source>
</evidence>
<evidence type="ECO:0000256" key="1">
    <source>
        <dbReference type="ARBA" id="ARBA00006484"/>
    </source>
</evidence>
<accession>A0AAN6P3K8</accession>
<evidence type="ECO:0000313" key="3">
    <source>
        <dbReference type="Proteomes" id="UP001303222"/>
    </source>
</evidence>